<dbReference type="GO" id="GO:0032259">
    <property type="term" value="P:methylation"/>
    <property type="evidence" value="ECO:0007669"/>
    <property type="project" value="UniProtKB-KW"/>
</dbReference>
<feature type="domain" description="Methyltransferase type 12" evidence="1">
    <location>
        <begin position="108"/>
        <end position="199"/>
    </location>
</feature>
<keyword evidence="2" id="KW-0489">Methyltransferase</keyword>
<dbReference type="EC" id="2.1.-.-" evidence="2"/>
<evidence type="ECO:0000259" key="1">
    <source>
        <dbReference type="Pfam" id="PF08242"/>
    </source>
</evidence>
<dbReference type="RefSeq" id="WP_337714500.1">
    <property type="nucleotide sequence ID" value="NZ_JBBEGL010000004.1"/>
</dbReference>
<reference evidence="2 3" key="1">
    <citation type="submission" date="2024-03" db="EMBL/GenBank/DDBJ databases">
        <title>Actinomycetospora sp. OC33-EN06, a novel actinomycete isolated from wild orchid (Aerides multiflora).</title>
        <authorList>
            <person name="Suriyachadkun C."/>
        </authorList>
    </citation>
    <scope>NUCLEOTIDE SEQUENCE [LARGE SCALE GENOMIC DNA]</scope>
    <source>
        <strain evidence="2 3">OC33-EN06</strain>
    </source>
</reference>
<dbReference type="Pfam" id="PF08242">
    <property type="entry name" value="Methyltransf_12"/>
    <property type="match status" value="1"/>
</dbReference>
<accession>A0ABU8N9A4</accession>
<name>A0ABU8N9A4_9PSEU</name>
<dbReference type="Proteomes" id="UP001370100">
    <property type="component" value="Unassembled WGS sequence"/>
</dbReference>
<organism evidence="2 3">
    <name type="scientific">Actinomycetospora aeridis</name>
    <dbReference type="NCBI Taxonomy" id="3129231"/>
    <lineage>
        <taxon>Bacteria</taxon>
        <taxon>Bacillati</taxon>
        <taxon>Actinomycetota</taxon>
        <taxon>Actinomycetes</taxon>
        <taxon>Pseudonocardiales</taxon>
        <taxon>Pseudonocardiaceae</taxon>
        <taxon>Actinomycetospora</taxon>
    </lineage>
</organism>
<evidence type="ECO:0000313" key="2">
    <source>
        <dbReference type="EMBL" id="MEJ2888009.1"/>
    </source>
</evidence>
<keyword evidence="2" id="KW-0808">Transferase</keyword>
<comment type="caution">
    <text evidence="2">The sequence shown here is derived from an EMBL/GenBank/DDBJ whole genome shotgun (WGS) entry which is preliminary data.</text>
</comment>
<dbReference type="Gene3D" id="3.40.50.150">
    <property type="entry name" value="Vaccinia Virus protein VP39"/>
    <property type="match status" value="1"/>
</dbReference>
<dbReference type="EMBL" id="JBBEGL010000004">
    <property type="protein sequence ID" value="MEJ2888009.1"/>
    <property type="molecule type" value="Genomic_DNA"/>
</dbReference>
<evidence type="ECO:0000313" key="3">
    <source>
        <dbReference type="Proteomes" id="UP001370100"/>
    </source>
</evidence>
<dbReference type="InterPro" id="IPR029063">
    <property type="entry name" value="SAM-dependent_MTases_sf"/>
</dbReference>
<dbReference type="SUPFAM" id="SSF53335">
    <property type="entry name" value="S-adenosyl-L-methionine-dependent methyltransferases"/>
    <property type="match status" value="1"/>
</dbReference>
<gene>
    <name evidence="2" type="ORF">WCD41_16225</name>
</gene>
<keyword evidence="3" id="KW-1185">Reference proteome</keyword>
<proteinExistence type="predicted"/>
<dbReference type="GO" id="GO:0008168">
    <property type="term" value="F:methyltransferase activity"/>
    <property type="evidence" value="ECO:0007669"/>
    <property type="project" value="UniProtKB-KW"/>
</dbReference>
<dbReference type="InterPro" id="IPR013217">
    <property type="entry name" value="Methyltransf_12"/>
</dbReference>
<sequence length="289" mass="32360">MERFRTSLRAGGDDVRTALLDDLATYHGISREEAVRRCRQWEADSVEEWSEEDRDDEDALLRFYRSTQSWGFDLVWFAYLQAEGFAEPTNVITVKWLNEHFHGGRRHLDFGSGAGAGAEAFLANGWTSTLADVSSTLLDLAAFRLKRRGLDAGAVDLGVESLPTGAFDAITALDTITHVPDVHATALDLHRALADGGVLLANFDVRPPSPENAWHLYADDLMPRYHLESAGFRPIAGLPYGIVVYRRLPHGSTAHRLHRAYRWLTLASPLRRGARRLRLGVLRTAARFR</sequence>
<protein>
    <submittedName>
        <fullName evidence="2">Class I SAM-dependent methyltransferase</fullName>
        <ecNumber evidence="2">2.1.-.-</ecNumber>
    </submittedName>
</protein>